<accession>A0ACB7X141</accession>
<dbReference type="EMBL" id="CM037152">
    <property type="protein sequence ID" value="KAH7834371.1"/>
    <property type="molecule type" value="Genomic_DNA"/>
</dbReference>
<dbReference type="Proteomes" id="UP000828048">
    <property type="component" value="Chromosome 2"/>
</dbReference>
<proteinExistence type="predicted"/>
<keyword evidence="2" id="KW-1185">Reference proteome</keyword>
<name>A0ACB7X141_9ERIC</name>
<protein>
    <submittedName>
        <fullName evidence="1">Uncharacterized protein</fullName>
    </submittedName>
</protein>
<sequence>MNAVALFLLLSSLVTAGVWSPPPENQHPNPPTLLQEEDTPKENKLASSSTHDVTKGTSSAEVDQDFQRKLKQALEKCRNKAREVIEEPPDAKEKGGVSEALTKAKETLSQEAQEAKDKVSEKAQQVKDTVGDVTQKAKEKVSEKAQVVKDTVGDATQKVKEKVTEKPQINVQEEEEAAAREEGGSEAVEQQAAESTANDVMEGGGGGEKDLSEILRRGREVGYDVLVYVVSPRAVEPAVGVVHLLGFAAAYGMCLWVTFVSSYVLGGALSRQQFGVVQSKIYPVYFRTMAYCAGLALVTHLLSHRKRLVLGNYYMGTVEVFLGYSLLASLFMILFNLLYLEPRATKVMFDRMKLEKEEGRGRDTSTSEPSSKAAADPSSDPASIPVHGADTTSAPPVMPDRVAAMSQIVELSEKLKKLNAYSSFLNILTLMLLTWHLVYLGQHLHVTC</sequence>
<evidence type="ECO:0000313" key="1">
    <source>
        <dbReference type="EMBL" id="KAH7834371.1"/>
    </source>
</evidence>
<gene>
    <name evidence="1" type="ORF">Vadar_015298</name>
</gene>
<organism evidence="1 2">
    <name type="scientific">Vaccinium darrowii</name>
    <dbReference type="NCBI Taxonomy" id="229202"/>
    <lineage>
        <taxon>Eukaryota</taxon>
        <taxon>Viridiplantae</taxon>
        <taxon>Streptophyta</taxon>
        <taxon>Embryophyta</taxon>
        <taxon>Tracheophyta</taxon>
        <taxon>Spermatophyta</taxon>
        <taxon>Magnoliopsida</taxon>
        <taxon>eudicotyledons</taxon>
        <taxon>Gunneridae</taxon>
        <taxon>Pentapetalae</taxon>
        <taxon>asterids</taxon>
        <taxon>Ericales</taxon>
        <taxon>Ericaceae</taxon>
        <taxon>Vaccinioideae</taxon>
        <taxon>Vaccinieae</taxon>
        <taxon>Vaccinium</taxon>
    </lineage>
</organism>
<reference evidence="1 2" key="1">
    <citation type="journal article" date="2021" name="Hortic Res">
        <title>High-quality reference genome and annotation aids understanding of berry development for evergreen blueberry (Vaccinium darrowii).</title>
        <authorList>
            <person name="Yu J."/>
            <person name="Hulse-Kemp A.M."/>
            <person name="Babiker E."/>
            <person name="Staton M."/>
        </authorList>
    </citation>
    <scope>NUCLEOTIDE SEQUENCE [LARGE SCALE GENOMIC DNA]</scope>
    <source>
        <strain evidence="2">cv. NJ 8807/NJ 8810</strain>
        <tissue evidence="1">Young leaf</tissue>
    </source>
</reference>
<comment type="caution">
    <text evidence="1">The sequence shown here is derived from an EMBL/GenBank/DDBJ whole genome shotgun (WGS) entry which is preliminary data.</text>
</comment>
<evidence type="ECO:0000313" key="2">
    <source>
        <dbReference type="Proteomes" id="UP000828048"/>
    </source>
</evidence>